<feature type="domain" description="Pterin-binding" evidence="13">
    <location>
        <begin position="25"/>
        <end position="281"/>
    </location>
</feature>
<evidence type="ECO:0000256" key="3">
    <source>
        <dbReference type="ARBA" id="ARBA00004763"/>
    </source>
</evidence>
<keyword evidence="10 12" id="KW-0289">Folate biosynthesis</keyword>
<evidence type="ECO:0000256" key="4">
    <source>
        <dbReference type="ARBA" id="ARBA00009503"/>
    </source>
</evidence>
<evidence type="ECO:0000259" key="13">
    <source>
        <dbReference type="PROSITE" id="PS50972"/>
    </source>
</evidence>
<dbReference type="GO" id="GO:0046872">
    <property type="term" value="F:metal ion binding"/>
    <property type="evidence" value="ECO:0007669"/>
    <property type="project" value="UniProtKB-KW"/>
</dbReference>
<dbReference type="EMBL" id="CP015136">
    <property type="protein sequence ID" value="AMY07438.1"/>
    <property type="molecule type" value="Genomic_DNA"/>
</dbReference>
<dbReference type="AlphaFoldDB" id="A0A143PH85"/>
<dbReference type="SUPFAM" id="SSF51717">
    <property type="entry name" value="Dihydropteroate synthetase-like"/>
    <property type="match status" value="1"/>
</dbReference>
<evidence type="ECO:0000313" key="15">
    <source>
        <dbReference type="Proteomes" id="UP000076079"/>
    </source>
</evidence>
<dbReference type="Gene3D" id="3.20.20.20">
    <property type="entry name" value="Dihydropteroate synthase-like"/>
    <property type="match status" value="1"/>
</dbReference>
<dbReference type="PATRIC" id="fig|1813736.3.peg.643"/>
<organism evidence="14 15">
    <name type="scientific">Luteitalea pratensis</name>
    <dbReference type="NCBI Taxonomy" id="1855912"/>
    <lineage>
        <taxon>Bacteria</taxon>
        <taxon>Pseudomonadati</taxon>
        <taxon>Acidobacteriota</taxon>
        <taxon>Vicinamibacteria</taxon>
        <taxon>Vicinamibacterales</taxon>
        <taxon>Vicinamibacteraceae</taxon>
        <taxon>Luteitalea</taxon>
    </lineage>
</organism>
<evidence type="ECO:0000256" key="11">
    <source>
        <dbReference type="ARBA" id="ARBA00030193"/>
    </source>
</evidence>
<comment type="cofactor">
    <cofactor evidence="2 12">
        <name>Mg(2+)</name>
        <dbReference type="ChEBI" id="CHEBI:18420"/>
    </cofactor>
</comment>
<dbReference type="Pfam" id="PF00809">
    <property type="entry name" value="Pterin_bind"/>
    <property type="match status" value="1"/>
</dbReference>
<evidence type="ECO:0000256" key="12">
    <source>
        <dbReference type="RuleBase" id="RU361205"/>
    </source>
</evidence>
<dbReference type="EC" id="2.5.1.15" evidence="5 12"/>
<evidence type="ECO:0000256" key="10">
    <source>
        <dbReference type="ARBA" id="ARBA00022909"/>
    </source>
</evidence>
<reference evidence="14 15" key="1">
    <citation type="journal article" date="2016" name="Genome Announc.">
        <title>First Complete Genome Sequence of a Subdivision 6 Acidobacterium Strain.</title>
        <authorList>
            <person name="Huang S."/>
            <person name="Vieira S."/>
            <person name="Bunk B."/>
            <person name="Riedel T."/>
            <person name="Sproer C."/>
            <person name="Overmann J."/>
        </authorList>
    </citation>
    <scope>NUCLEOTIDE SEQUENCE [LARGE SCALE GENOMIC DNA]</scope>
    <source>
        <strain evidence="15">DSM 100886 HEG_-6_39</strain>
    </source>
</reference>
<evidence type="ECO:0000256" key="7">
    <source>
        <dbReference type="ARBA" id="ARBA00022679"/>
    </source>
</evidence>
<keyword evidence="15" id="KW-1185">Reference proteome</keyword>
<comment type="pathway">
    <text evidence="3 12">Cofactor biosynthesis; tetrahydrofolate biosynthesis; 7,8-dihydrofolate from 2-amino-4-hydroxy-6-hydroxymethyl-7,8-dihydropteridine diphosphate and 4-aminobenzoate: step 1/2.</text>
</comment>
<comment type="function">
    <text evidence="12">Catalyzes the condensation of para-aminobenzoate (pABA) with 6-hydroxymethyl-7,8-dihydropterin diphosphate (DHPt-PP) to form 7,8-dihydropteroate (H2Pte), the immediate precursor of folate derivatives.</text>
</comment>
<keyword evidence="7 12" id="KW-0808">Transferase</keyword>
<dbReference type="InterPro" id="IPR011005">
    <property type="entry name" value="Dihydropteroate_synth-like_sf"/>
</dbReference>
<accession>A0A143PH85</accession>
<dbReference type="CDD" id="cd00739">
    <property type="entry name" value="DHPS"/>
    <property type="match status" value="1"/>
</dbReference>
<dbReference type="InterPro" id="IPR006390">
    <property type="entry name" value="DHP_synth_dom"/>
</dbReference>
<evidence type="ECO:0000256" key="5">
    <source>
        <dbReference type="ARBA" id="ARBA00012458"/>
    </source>
</evidence>
<comment type="catalytic activity">
    <reaction evidence="1">
        <text>(7,8-dihydropterin-6-yl)methyl diphosphate + 4-aminobenzoate = 7,8-dihydropteroate + diphosphate</text>
        <dbReference type="Rhea" id="RHEA:19949"/>
        <dbReference type="ChEBI" id="CHEBI:17836"/>
        <dbReference type="ChEBI" id="CHEBI:17839"/>
        <dbReference type="ChEBI" id="CHEBI:33019"/>
        <dbReference type="ChEBI" id="CHEBI:72950"/>
        <dbReference type="EC" id="2.5.1.15"/>
    </reaction>
</comment>
<dbReference type="GO" id="GO:0005829">
    <property type="term" value="C:cytosol"/>
    <property type="evidence" value="ECO:0007669"/>
    <property type="project" value="TreeGrafter"/>
</dbReference>
<dbReference type="PANTHER" id="PTHR20941:SF1">
    <property type="entry name" value="FOLIC ACID SYNTHESIS PROTEIN FOL1"/>
    <property type="match status" value="1"/>
</dbReference>
<dbReference type="STRING" id="1855912.LuPra_00611"/>
<keyword evidence="8 12" id="KW-0479">Metal-binding</keyword>
<dbReference type="GO" id="GO:0046656">
    <property type="term" value="P:folic acid biosynthetic process"/>
    <property type="evidence" value="ECO:0007669"/>
    <property type="project" value="UniProtKB-KW"/>
</dbReference>
<dbReference type="InterPro" id="IPR000489">
    <property type="entry name" value="Pterin-binding_dom"/>
</dbReference>
<dbReference type="FunFam" id="3.20.20.20:FF:000006">
    <property type="entry name" value="Dihydropteroate synthase"/>
    <property type="match status" value="1"/>
</dbReference>
<comment type="similarity">
    <text evidence="4 12">Belongs to the DHPS family.</text>
</comment>
<name>A0A143PH85_LUTPR</name>
<evidence type="ECO:0000256" key="1">
    <source>
        <dbReference type="ARBA" id="ARBA00000012"/>
    </source>
</evidence>
<dbReference type="PANTHER" id="PTHR20941">
    <property type="entry name" value="FOLATE SYNTHESIS PROTEINS"/>
    <property type="match status" value="1"/>
</dbReference>
<reference evidence="15" key="2">
    <citation type="submission" date="2016-04" db="EMBL/GenBank/DDBJ databases">
        <title>First Complete Genome Sequence of a Subdivision 6 Acidobacterium.</title>
        <authorList>
            <person name="Huang S."/>
            <person name="Vieira S."/>
            <person name="Bunk B."/>
            <person name="Riedel T."/>
            <person name="Sproeer C."/>
            <person name="Overmann J."/>
        </authorList>
    </citation>
    <scope>NUCLEOTIDE SEQUENCE [LARGE SCALE GENOMIC DNA]</scope>
    <source>
        <strain evidence="15">DSM 100886 HEG_-6_39</strain>
    </source>
</reference>
<dbReference type="InterPro" id="IPR045031">
    <property type="entry name" value="DHP_synth-like"/>
</dbReference>
<evidence type="ECO:0000256" key="8">
    <source>
        <dbReference type="ARBA" id="ARBA00022723"/>
    </source>
</evidence>
<dbReference type="PROSITE" id="PS00792">
    <property type="entry name" value="DHPS_1"/>
    <property type="match status" value="1"/>
</dbReference>
<dbReference type="GO" id="GO:0004156">
    <property type="term" value="F:dihydropteroate synthase activity"/>
    <property type="evidence" value="ECO:0007669"/>
    <property type="project" value="UniProtKB-EC"/>
</dbReference>
<dbReference type="RefSeq" id="WP_234800697.1">
    <property type="nucleotide sequence ID" value="NZ_CP015136.1"/>
</dbReference>
<dbReference type="PROSITE" id="PS00793">
    <property type="entry name" value="DHPS_2"/>
    <property type="match status" value="1"/>
</dbReference>
<dbReference type="UniPathway" id="UPA00077">
    <property type="reaction ID" value="UER00156"/>
</dbReference>
<sequence length="295" mass="30157">MTPTARRRYTLALPDGRALALGTRTLVMGILNVTPDSFSDGGCHDDVPRAVEAALAMVAAGADVIDVGGESTRPGAALVDQAIERARVVPVVAALAAQLPVPISVDTTKALVARAAIDAGAVMLNDVSGLRHDAGVAAVAASAGVALVLMHMRGSTADMYRQASYVDVAKEVAAELAWSVQAAERAGVSREALVIDPGLGFAKQAGHSWEILARLDHPALLALDLPMLVGASRKSFLQAAVGECPARERDPASAAAATVAVLSGAHIVRVHDVRGSVQAVRVADMISAAAESGMS</sequence>
<proteinExistence type="inferred from homology"/>
<gene>
    <name evidence="14" type="primary">folP</name>
    <name evidence="14" type="ORF">LuPra_00611</name>
</gene>
<evidence type="ECO:0000256" key="2">
    <source>
        <dbReference type="ARBA" id="ARBA00001946"/>
    </source>
</evidence>
<dbReference type="PROSITE" id="PS50972">
    <property type="entry name" value="PTERIN_BINDING"/>
    <property type="match status" value="1"/>
</dbReference>
<dbReference type="Proteomes" id="UP000076079">
    <property type="component" value="Chromosome"/>
</dbReference>
<evidence type="ECO:0000313" key="14">
    <source>
        <dbReference type="EMBL" id="AMY07438.1"/>
    </source>
</evidence>
<evidence type="ECO:0000256" key="9">
    <source>
        <dbReference type="ARBA" id="ARBA00022842"/>
    </source>
</evidence>
<keyword evidence="9 12" id="KW-0460">Magnesium</keyword>
<dbReference type="KEGG" id="abac:LuPra_00611"/>
<dbReference type="GO" id="GO:0046654">
    <property type="term" value="P:tetrahydrofolate biosynthetic process"/>
    <property type="evidence" value="ECO:0007669"/>
    <property type="project" value="UniProtKB-UniPathway"/>
</dbReference>
<dbReference type="NCBIfam" id="TIGR01496">
    <property type="entry name" value="DHPS"/>
    <property type="match status" value="1"/>
</dbReference>
<protein>
    <recommendedName>
        <fullName evidence="6 12">Dihydropteroate synthase</fullName>
        <shortName evidence="12">DHPS</shortName>
        <ecNumber evidence="5 12">2.5.1.15</ecNumber>
    </recommendedName>
    <alternativeName>
        <fullName evidence="11 12">Dihydropteroate pyrophosphorylase</fullName>
    </alternativeName>
</protein>
<evidence type="ECO:0000256" key="6">
    <source>
        <dbReference type="ARBA" id="ARBA00016919"/>
    </source>
</evidence>